<dbReference type="EMBL" id="LVJZ01000003">
    <property type="protein sequence ID" value="ODB95841.1"/>
    <property type="molecule type" value="Genomic_DNA"/>
</dbReference>
<keyword evidence="3" id="KW-1185">Reference proteome</keyword>
<name>A0A1E2UMB2_9GAMM</name>
<keyword evidence="1" id="KW-1133">Transmembrane helix</keyword>
<accession>A0A1E2UMB2</accession>
<evidence type="ECO:0008006" key="4">
    <source>
        <dbReference type="Google" id="ProtNLM"/>
    </source>
</evidence>
<feature type="transmembrane region" description="Helical" evidence="1">
    <location>
        <begin position="40"/>
        <end position="62"/>
    </location>
</feature>
<evidence type="ECO:0000313" key="3">
    <source>
        <dbReference type="Proteomes" id="UP000094849"/>
    </source>
</evidence>
<dbReference type="InterPro" id="IPR051311">
    <property type="entry name" value="DedA_domain"/>
</dbReference>
<sequence>MSSILTLFGSSFLASTLLPGGSEALLIWYLQQDVHPPQLLWLTATLGNTLGGLSSWLIGWWLAKRFPEKGLKDQRQRQALERIGRYGSPVLLFSWLPIVGDPLCLAAGWAGVRFSLATVLIGSGKGLRYAVVIWLSGAAL</sequence>
<comment type="caution">
    <text evidence="2">The sequence shown here is derived from an EMBL/GenBank/DDBJ whole genome shotgun (WGS) entry which is preliminary data.</text>
</comment>
<keyword evidence="1" id="KW-0812">Transmembrane</keyword>
<dbReference type="RefSeq" id="WP_069024125.1">
    <property type="nucleotide sequence ID" value="NZ_LVJZ01000003.1"/>
</dbReference>
<proteinExistence type="predicted"/>
<dbReference type="AlphaFoldDB" id="A0A1E2UMB2"/>
<feature type="transmembrane region" description="Helical" evidence="1">
    <location>
        <begin position="83"/>
        <end position="100"/>
    </location>
</feature>
<keyword evidence="1" id="KW-0472">Membrane</keyword>
<protein>
    <recommendedName>
        <fullName evidence="4">DedA family protein</fullName>
    </recommendedName>
</protein>
<dbReference type="PANTHER" id="PTHR42709:SF4">
    <property type="entry name" value="INNER MEMBRANE PROTEIN YQAA"/>
    <property type="match status" value="1"/>
</dbReference>
<evidence type="ECO:0000256" key="1">
    <source>
        <dbReference type="SAM" id="Phobius"/>
    </source>
</evidence>
<gene>
    <name evidence="2" type="ORF">A3196_03165</name>
</gene>
<evidence type="ECO:0000313" key="2">
    <source>
        <dbReference type="EMBL" id="ODB95841.1"/>
    </source>
</evidence>
<dbReference type="PANTHER" id="PTHR42709">
    <property type="entry name" value="ALKALINE PHOSPHATASE LIKE PROTEIN"/>
    <property type="match status" value="1"/>
</dbReference>
<dbReference type="Proteomes" id="UP000094849">
    <property type="component" value="Unassembled WGS sequence"/>
</dbReference>
<reference evidence="2 3" key="1">
    <citation type="submission" date="2016-03" db="EMBL/GenBank/DDBJ databases">
        <title>Chemosynthetic sulphur-oxidizing symbionts of marine invertebrate animals are capable of nitrogen fixation.</title>
        <authorList>
            <person name="Petersen J.M."/>
            <person name="Kemper A."/>
            <person name="Gruber-Vodicka H."/>
            <person name="Cardini U."/>
            <person name="Geest Mvander."/>
            <person name="Kleiner M."/>
            <person name="Bulgheresi S."/>
            <person name="Fussmann M."/>
            <person name="Herbold C."/>
            <person name="Seah B.K.B."/>
            <person name="Antony C.Paul."/>
            <person name="Liu D."/>
            <person name="Belitz A."/>
            <person name="Weber M."/>
        </authorList>
    </citation>
    <scope>NUCLEOTIDE SEQUENCE [LARGE SCALE GENOMIC DNA]</scope>
    <source>
        <strain evidence="2">G_D</strain>
    </source>
</reference>
<organism evidence="2 3">
    <name type="scientific">Candidatus Thiodiazotropha endoloripes</name>
    <dbReference type="NCBI Taxonomy" id="1818881"/>
    <lineage>
        <taxon>Bacteria</taxon>
        <taxon>Pseudomonadati</taxon>
        <taxon>Pseudomonadota</taxon>
        <taxon>Gammaproteobacteria</taxon>
        <taxon>Chromatiales</taxon>
        <taxon>Sedimenticolaceae</taxon>
        <taxon>Candidatus Thiodiazotropha</taxon>
    </lineage>
</organism>